<gene>
    <name evidence="2" type="ORF">C1N32_13770</name>
</gene>
<dbReference type="InterPro" id="IPR000182">
    <property type="entry name" value="GNAT_dom"/>
</dbReference>
<comment type="caution">
    <text evidence="2">The sequence shown here is derived from an EMBL/GenBank/DDBJ whole genome shotgun (WGS) entry which is preliminary data.</text>
</comment>
<dbReference type="Gene3D" id="3.40.630.30">
    <property type="match status" value="1"/>
</dbReference>
<dbReference type="EMBL" id="POSK01000009">
    <property type="protein sequence ID" value="PNI04064.1"/>
    <property type="molecule type" value="Genomic_DNA"/>
</dbReference>
<dbReference type="GO" id="GO:0016747">
    <property type="term" value="F:acyltransferase activity, transferring groups other than amino-acyl groups"/>
    <property type="evidence" value="ECO:0007669"/>
    <property type="project" value="InterPro"/>
</dbReference>
<evidence type="ECO:0000313" key="3">
    <source>
        <dbReference type="Proteomes" id="UP000236449"/>
    </source>
</evidence>
<dbReference type="PROSITE" id="PS51186">
    <property type="entry name" value="GNAT"/>
    <property type="match status" value="1"/>
</dbReference>
<dbReference type="OrthoDB" id="1858440at2"/>
<dbReference type="RefSeq" id="WP_102966519.1">
    <property type="nucleotide sequence ID" value="NZ_POSK01000009.1"/>
</dbReference>
<proteinExistence type="predicted"/>
<dbReference type="PANTHER" id="PTHR43259:SF1">
    <property type="entry name" value="N-ACETYLTRANSFERASE DOMAIN-CONTAINING PROTEIN"/>
    <property type="match status" value="1"/>
</dbReference>
<dbReference type="CDD" id="cd04301">
    <property type="entry name" value="NAT_SF"/>
    <property type="match status" value="1"/>
</dbReference>
<organism evidence="2 3">
    <name type="scientific">Vibrio diazotrophicus</name>
    <dbReference type="NCBI Taxonomy" id="685"/>
    <lineage>
        <taxon>Bacteria</taxon>
        <taxon>Pseudomonadati</taxon>
        <taxon>Pseudomonadota</taxon>
        <taxon>Gammaproteobacteria</taxon>
        <taxon>Vibrionales</taxon>
        <taxon>Vibrionaceae</taxon>
        <taxon>Vibrio</taxon>
    </lineage>
</organism>
<dbReference type="Proteomes" id="UP000236449">
    <property type="component" value="Unassembled WGS sequence"/>
</dbReference>
<reference evidence="2 3" key="1">
    <citation type="submission" date="2018-01" db="EMBL/GenBank/DDBJ databases">
        <title>Draft genome sequences of six Vibrio diazotrophicus strains isolated from deep-sea sediments of the Baltic Sea.</title>
        <authorList>
            <person name="Castillo D."/>
            <person name="Vandieken V."/>
            <person name="Chiang O."/>
            <person name="Middelboe M."/>
        </authorList>
    </citation>
    <scope>NUCLEOTIDE SEQUENCE [LARGE SCALE GENOMIC DNA]</scope>
    <source>
        <strain evidence="2 3">60.27F</strain>
    </source>
</reference>
<dbReference type="PANTHER" id="PTHR43259">
    <property type="entry name" value="SPT10P"/>
    <property type="match status" value="1"/>
</dbReference>
<dbReference type="SUPFAM" id="SSF55729">
    <property type="entry name" value="Acyl-CoA N-acyltransferases (Nat)"/>
    <property type="match status" value="1"/>
</dbReference>
<dbReference type="Pfam" id="PF00583">
    <property type="entry name" value="Acetyltransf_1"/>
    <property type="match status" value="1"/>
</dbReference>
<dbReference type="AlphaFoldDB" id="A0A2J8I0P0"/>
<feature type="domain" description="N-acetyltransferase" evidence="1">
    <location>
        <begin position="2"/>
        <end position="159"/>
    </location>
</feature>
<sequence>MVVLRQMQQEEFPAYCQYFIEDYSQEIAANYGHSIALATELAEKELHRCFPDGLKGSEHSLLCIDAEVNGQLNLVGYLWHTINATEQSTFIYDFFVSSEYRGLGYGTEAISVLEKQLQEVGVNQIKLRVAYQNERALQLYKEIGFVITGFNMAKNIATL</sequence>
<keyword evidence="2" id="KW-0808">Transferase</keyword>
<dbReference type="InterPro" id="IPR052829">
    <property type="entry name" value="N-acetyltransferase_domain"/>
</dbReference>
<dbReference type="InterPro" id="IPR016181">
    <property type="entry name" value="Acyl_CoA_acyltransferase"/>
</dbReference>
<protein>
    <submittedName>
        <fullName evidence="2">GNAT family N-acetyltransferase</fullName>
    </submittedName>
</protein>
<evidence type="ECO:0000259" key="1">
    <source>
        <dbReference type="PROSITE" id="PS51186"/>
    </source>
</evidence>
<name>A0A2J8I0P0_VIBDI</name>
<accession>A0A2J8I0P0</accession>
<evidence type="ECO:0000313" key="2">
    <source>
        <dbReference type="EMBL" id="PNI04064.1"/>
    </source>
</evidence>